<evidence type="ECO:0000313" key="1">
    <source>
        <dbReference type="EMBL" id="KAK1511793.1"/>
    </source>
</evidence>
<reference evidence="1 2" key="1">
    <citation type="submission" date="2016-10" db="EMBL/GenBank/DDBJ databases">
        <title>The genome sequence of Colletotrichum fioriniae PJ7.</title>
        <authorList>
            <person name="Baroncelli R."/>
        </authorList>
    </citation>
    <scope>NUCLEOTIDE SEQUENCE [LARGE SCALE GENOMIC DNA]</scope>
    <source>
        <strain evidence="1 2">Tom-12</strain>
    </source>
</reference>
<proteinExistence type="predicted"/>
<organism evidence="1 2">
    <name type="scientific">Colletotrichum tamarilloi</name>
    <dbReference type="NCBI Taxonomy" id="1209934"/>
    <lineage>
        <taxon>Eukaryota</taxon>
        <taxon>Fungi</taxon>
        <taxon>Dikarya</taxon>
        <taxon>Ascomycota</taxon>
        <taxon>Pezizomycotina</taxon>
        <taxon>Sordariomycetes</taxon>
        <taxon>Hypocreomycetidae</taxon>
        <taxon>Glomerellales</taxon>
        <taxon>Glomerellaceae</taxon>
        <taxon>Colletotrichum</taxon>
        <taxon>Colletotrichum acutatum species complex</taxon>
    </lineage>
</organism>
<keyword evidence="2" id="KW-1185">Reference proteome</keyword>
<dbReference type="GeneID" id="85401009"/>
<comment type="caution">
    <text evidence="1">The sequence shown here is derived from an EMBL/GenBank/DDBJ whole genome shotgun (WGS) entry which is preliminary data.</text>
</comment>
<name>A0ABQ9RS08_9PEZI</name>
<evidence type="ECO:0000313" key="2">
    <source>
        <dbReference type="Proteomes" id="UP001227543"/>
    </source>
</evidence>
<accession>A0ABQ9RS08</accession>
<dbReference type="EMBL" id="MLFU01000002">
    <property type="protein sequence ID" value="KAK1511793.1"/>
    <property type="molecule type" value="Genomic_DNA"/>
</dbReference>
<protein>
    <recommendedName>
        <fullName evidence="3">Transposase</fullName>
    </recommendedName>
</protein>
<evidence type="ECO:0008006" key="3">
    <source>
        <dbReference type="Google" id="ProtNLM"/>
    </source>
</evidence>
<dbReference type="RefSeq" id="XP_060388233.1">
    <property type="nucleotide sequence ID" value="XM_060516771.1"/>
</dbReference>
<dbReference type="Proteomes" id="UP001227543">
    <property type="component" value="Unassembled WGS sequence"/>
</dbReference>
<gene>
    <name evidence="1" type="ORF">CTAM01_00723</name>
</gene>
<sequence length="89" mass="10434">MRYIALEQAFDECYEHQRRHPIRSSWSKTGRRGSLPSRLRKLVQASDAWNSIRSLSIRSFNLNPRLRPRAAHHTLESLSSRVCYGSRSH</sequence>